<feature type="active site" description="Nucleophile" evidence="1">
    <location>
        <position position="178"/>
    </location>
</feature>
<gene>
    <name evidence="4" type="ORF">MGMO_9c00350</name>
</gene>
<comment type="caution">
    <text evidence="4">The sequence shown here is derived from an EMBL/GenBank/DDBJ whole genome shotgun (WGS) entry which is preliminary data.</text>
</comment>
<dbReference type="Gene3D" id="3.40.50.1820">
    <property type="entry name" value="alpha/beta hydrolase"/>
    <property type="match status" value="1"/>
</dbReference>
<dbReference type="InterPro" id="IPR008391">
    <property type="entry name" value="AXE1_dom"/>
</dbReference>
<feature type="active site" description="Charge relay system" evidence="1">
    <location>
        <position position="288"/>
    </location>
</feature>
<dbReference type="RefSeq" id="WP_023493250.1">
    <property type="nucleotide sequence ID" value="NZ_AYLO01000009.1"/>
</dbReference>
<keyword evidence="5" id="KW-1185">Reference proteome</keyword>
<protein>
    <submittedName>
        <fullName evidence="4">Acetyl esterase</fullName>
    </submittedName>
</protein>
<dbReference type="eggNOG" id="COG3458">
    <property type="taxonomic scope" value="Bacteria"/>
</dbReference>
<dbReference type="EMBL" id="AYLO01000009">
    <property type="protein sequence ID" value="ESS73839.1"/>
    <property type="molecule type" value="Genomic_DNA"/>
</dbReference>
<dbReference type="Pfam" id="PF05448">
    <property type="entry name" value="AXE1"/>
    <property type="match status" value="1"/>
</dbReference>
<dbReference type="AlphaFoldDB" id="V5C168"/>
<feature type="domain" description="Acetyl xylan esterase" evidence="3">
    <location>
        <begin position="22"/>
        <end position="294"/>
    </location>
</feature>
<dbReference type="SUPFAM" id="SSF53474">
    <property type="entry name" value="alpha/beta-Hydrolases"/>
    <property type="match status" value="1"/>
</dbReference>
<dbReference type="InterPro" id="IPR039069">
    <property type="entry name" value="CE7"/>
</dbReference>
<evidence type="ECO:0000259" key="3">
    <source>
        <dbReference type="Pfam" id="PF05448"/>
    </source>
</evidence>
<dbReference type="GO" id="GO:0005976">
    <property type="term" value="P:polysaccharide metabolic process"/>
    <property type="evidence" value="ECO:0007669"/>
    <property type="project" value="TreeGrafter"/>
</dbReference>
<accession>V5C168</accession>
<evidence type="ECO:0000313" key="5">
    <source>
        <dbReference type="Proteomes" id="UP000017842"/>
    </source>
</evidence>
<feature type="binding site" evidence="2">
    <location>
        <position position="94"/>
    </location>
    <ligand>
        <name>substrate</name>
    </ligand>
</feature>
<evidence type="ECO:0000256" key="1">
    <source>
        <dbReference type="PIRSR" id="PIRSR639069-1"/>
    </source>
</evidence>
<dbReference type="PATRIC" id="fig|1116472.3.peg.337"/>
<sequence length="312" mass="34985">MPDFNPSYGFGLEQLLQIAPPPQPEGFTAFWQSRYLSAMKLDPRQCLNPCGSFHPDYDCYDLRYRSTDDFEIGGWVLIPKHSTVRRGVIVGHGYGGREGPDFDLPIPGAAFLFPCFRGLSRSKCWPISDNPNYHVLHDIDKRDHYILGGCVEDLWLAVSALLRLFPETAGHLGYLGISFGGGIGALALPWERRIQRAHFNVPSFGNQPLRLQLPTWGSAKAVQDYQREHGNILATLQYYDAAVAAQHIQVPVHVAAALEDPMVTPPGQFSIFNALPREKKLFVLDKGHSDYPRQAAQKKALLSELQEFFSHL</sequence>
<reference evidence="4 5" key="1">
    <citation type="journal article" date="2013" name="Genome Announc.">
        <title>Draft Genome Sequence of the Methanotrophic Gammaproteobacterium Methyloglobulus morosus DSM 22980 Strain KoM1.</title>
        <authorList>
            <person name="Poehlein A."/>
            <person name="Deutzmann J.S."/>
            <person name="Daniel R."/>
            <person name="Simeonova D.D."/>
        </authorList>
    </citation>
    <scope>NUCLEOTIDE SEQUENCE [LARGE SCALE GENOMIC DNA]</scope>
    <source>
        <strain evidence="4 5">KoM1</strain>
    </source>
</reference>
<evidence type="ECO:0000256" key="2">
    <source>
        <dbReference type="PIRSR" id="PIRSR639069-2"/>
    </source>
</evidence>
<organism evidence="4 5">
    <name type="scientific">Methyloglobulus morosus KoM1</name>
    <dbReference type="NCBI Taxonomy" id="1116472"/>
    <lineage>
        <taxon>Bacteria</taxon>
        <taxon>Pseudomonadati</taxon>
        <taxon>Pseudomonadota</taxon>
        <taxon>Gammaproteobacteria</taxon>
        <taxon>Methylococcales</taxon>
        <taxon>Methylococcaceae</taxon>
        <taxon>Methyloglobulus</taxon>
    </lineage>
</organism>
<evidence type="ECO:0000313" key="4">
    <source>
        <dbReference type="EMBL" id="ESS73839.1"/>
    </source>
</evidence>
<name>V5C168_9GAMM</name>
<dbReference type="PANTHER" id="PTHR40111">
    <property type="entry name" value="CEPHALOSPORIN-C DEACETYLASE"/>
    <property type="match status" value="1"/>
</dbReference>
<dbReference type="InterPro" id="IPR029058">
    <property type="entry name" value="AB_hydrolase_fold"/>
</dbReference>
<dbReference type="Proteomes" id="UP000017842">
    <property type="component" value="Unassembled WGS sequence"/>
</dbReference>
<dbReference type="OrthoDB" id="9770528at2"/>
<proteinExistence type="predicted"/>
<feature type="active site" description="Charge relay system" evidence="1">
    <location>
        <position position="260"/>
    </location>
</feature>
<dbReference type="GO" id="GO:0052689">
    <property type="term" value="F:carboxylic ester hydrolase activity"/>
    <property type="evidence" value="ECO:0007669"/>
    <property type="project" value="TreeGrafter"/>
</dbReference>
<dbReference type="STRING" id="1116472.MGMO_9c00350"/>
<dbReference type="PANTHER" id="PTHR40111:SF1">
    <property type="entry name" value="CEPHALOSPORIN-C DEACETYLASE"/>
    <property type="match status" value="1"/>
</dbReference>